<feature type="region of interest" description="Disordered" evidence="1">
    <location>
        <begin position="1"/>
        <end position="21"/>
    </location>
</feature>
<dbReference type="EMBL" id="JACBZS010000001">
    <property type="protein sequence ID" value="NYI69759.1"/>
    <property type="molecule type" value="Genomic_DNA"/>
</dbReference>
<keyword evidence="5" id="KW-1185">Reference proteome</keyword>
<dbReference type="InterPro" id="IPR050361">
    <property type="entry name" value="MPP/UQCRC_Complex"/>
</dbReference>
<protein>
    <submittedName>
        <fullName evidence="4">Putative Zn-dependent peptidase</fullName>
    </submittedName>
</protein>
<dbReference type="RefSeq" id="WP_179443790.1">
    <property type="nucleotide sequence ID" value="NZ_JACBZS010000001.1"/>
</dbReference>
<dbReference type="Gene3D" id="3.30.830.10">
    <property type="entry name" value="Metalloenzyme, LuxS/M16 peptidase-like"/>
    <property type="match status" value="2"/>
</dbReference>
<gene>
    <name evidence="4" type="ORF">GGQ54_000319</name>
</gene>
<reference evidence="4 5" key="1">
    <citation type="submission" date="2020-07" db="EMBL/GenBank/DDBJ databases">
        <title>Sequencing the genomes of 1000 actinobacteria strains.</title>
        <authorList>
            <person name="Klenk H.-P."/>
        </authorList>
    </citation>
    <scope>NUCLEOTIDE SEQUENCE [LARGE SCALE GENOMIC DNA]</scope>
    <source>
        <strain evidence="4 5">DSM 103164</strain>
    </source>
</reference>
<dbReference type="AlphaFoldDB" id="A0A7Z0D6K3"/>
<dbReference type="Proteomes" id="UP000527616">
    <property type="component" value="Unassembled WGS sequence"/>
</dbReference>
<evidence type="ECO:0000259" key="3">
    <source>
        <dbReference type="Pfam" id="PF05193"/>
    </source>
</evidence>
<dbReference type="PANTHER" id="PTHR11851">
    <property type="entry name" value="METALLOPROTEASE"/>
    <property type="match status" value="1"/>
</dbReference>
<sequence length="441" mass="45740">MTRTSPPEVAAPLPPRFPLPEHDRLDNGMALRILHLPGQQVISAAVVIDAPLTGEDPEGIGTIIARTLDEGTATDPGTRYAERLELLGAGFGAHQDLGGVVAGIDVPASRLADALGLLADALAEPALADADLARQVALRLAEIEQQQANPAATAAREFRRTVFAPGYRGARPVGGEPDTVAAITPDAARARHARSYAPDRATLVIGGDLGGADVRALAERAFGGWSGSAEAASPPVAAAGAPAYRLIDRPGAVQANVSIGGFGIDRSDPRWPALRVALHAMGGSFGSRLNLLLREELGYTYGVRLAPAPLRTGGTFALSGSFRSEVTGDAITRGLGLMIDEVAPITTGEVTDAVNYYVGAAPLQWATAEALVDQHVRQVLDGLPDDHLTRQLEALGSVTAEQATAAYREIVTPESLSAVVVGAADDLDLPEHAALPPLTRG</sequence>
<comment type="caution">
    <text evidence="4">The sequence shown here is derived from an EMBL/GenBank/DDBJ whole genome shotgun (WGS) entry which is preliminary data.</text>
</comment>
<dbReference type="InterPro" id="IPR011249">
    <property type="entry name" value="Metalloenz_LuxS/M16"/>
</dbReference>
<dbReference type="PANTHER" id="PTHR11851:SF224">
    <property type="entry name" value="PROCESSING PROTEASE"/>
    <property type="match status" value="1"/>
</dbReference>
<feature type="domain" description="Peptidase M16 N-terminal" evidence="2">
    <location>
        <begin position="37"/>
        <end position="155"/>
    </location>
</feature>
<evidence type="ECO:0000259" key="2">
    <source>
        <dbReference type="Pfam" id="PF00675"/>
    </source>
</evidence>
<evidence type="ECO:0000256" key="1">
    <source>
        <dbReference type="SAM" id="MobiDB-lite"/>
    </source>
</evidence>
<accession>A0A7Z0D6K3</accession>
<dbReference type="Pfam" id="PF05193">
    <property type="entry name" value="Peptidase_M16_C"/>
    <property type="match status" value="1"/>
</dbReference>
<dbReference type="SUPFAM" id="SSF63411">
    <property type="entry name" value="LuxS/MPP-like metallohydrolase"/>
    <property type="match status" value="2"/>
</dbReference>
<proteinExistence type="predicted"/>
<feature type="domain" description="Peptidase M16 C-terminal" evidence="3">
    <location>
        <begin position="183"/>
        <end position="332"/>
    </location>
</feature>
<dbReference type="InterPro" id="IPR007863">
    <property type="entry name" value="Peptidase_M16_C"/>
</dbReference>
<evidence type="ECO:0000313" key="4">
    <source>
        <dbReference type="EMBL" id="NYI69759.1"/>
    </source>
</evidence>
<evidence type="ECO:0000313" key="5">
    <source>
        <dbReference type="Proteomes" id="UP000527616"/>
    </source>
</evidence>
<dbReference type="Pfam" id="PF00675">
    <property type="entry name" value="Peptidase_M16"/>
    <property type="match status" value="1"/>
</dbReference>
<dbReference type="GO" id="GO:0046872">
    <property type="term" value="F:metal ion binding"/>
    <property type="evidence" value="ECO:0007669"/>
    <property type="project" value="InterPro"/>
</dbReference>
<name>A0A7Z0D6K3_9ACTN</name>
<organism evidence="4 5">
    <name type="scientific">Naumannella cuiyingiana</name>
    <dbReference type="NCBI Taxonomy" id="1347891"/>
    <lineage>
        <taxon>Bacteria</taxon>
        <taxon>Bacillati</taxon>
        <taxon>Actinomycetota</taxon>
        <taxon>Actinomycetes</taxon>
        <taxon>Propionibacteriales</taxon>
        <taxon>Propionibacteriaceae</taxon>
        <taxon>Naumannella</taxon>
    </lineage>
</organism>
<dbReference type="InterPro" id="IPR011765">
    <property type="entry name" value="Pept_M16_N"/>
</dbReference>